<evidence type="ECO:0000259" key="2">
    <source>
        <dbReference type="PROSITE" id="PS00028"/>
    </source>
</evidence>
<evidence type="ECO:0000313" key="4">
    <source>
        <dbReference type="Proteomes" id="UP000225277"/>
    </source>
</evidence>
<protein>
    <recommendedName>
        <fullName evidence="2">C2H2-type domain-containing protein</fullName>
    </recommendedName>
</protein>
<feature type="region of interest" description="Disordered" evidence="1">
    <location>
        <begin position="45"/>
        <end position="72"/>
    </location>
</feature>
<name>A0A2D3VFB5_9PEZI</name>
<dbReference type="AlphaFoldDB" id="A0A2D3VFB5"/>
<feature type="domain" description="C2H2-type" evidence="2">
    <location>
        <begin position="89"/>
        <end position="110"/>
    </location>
</feature>
<proteinExistence type="predicted"/>
<dbReference type="GeneID" id="35600367"/>
<dbReference type="Proteomes" id="UP000225277">
    <property type="component" value="Unassembled WGS sequence"/>
</dbReference>
<dbReference type="RefSeq" id="XP_023626243.1">
    <property type="nucleotide sequence ID" value="XM_023770475.1"/>
</dbReference>
<feature type="region of interest" description="Disordered" evidence="1">
    <location>
        <begin position="1"/>
        <end position="23"/>
    </location>
</feature>
<dbReference type="PROSITE" id="PS00028">
    <property type="entry name" value="ZINC_FINGER_C2H2_1"/>
    <property type="match status" value="1"/>
</dbReference>
<accession>A0A2D3VFB5</accession>
<evidence type="ECO:0000256" key="1">
    <source>
        <dbReference type="SAM" id="MobiDB-lite"/>
    </source>
</evidence>
<feature type="compositionally biased region" description="Low complexity" evidence="1">
    <location>
        <begin position="56"/>
        <end position="72"/>
    </location>
</feature>
<gene>
    <name evidence="3" type="ORF">RCC_05201</name>
</gene>
<keyword evidence="4" id="KW-1185">Reference proteome</keyword>
<dbReference type="EMBL" id="FJUY01000007">
    <property type="protein sequence ID" value="CZT19353.1"/>
    <property type="molecule type" value="Genomic_DNA"/>
</dbReference>
<dbReference type="OrthoDB" id="3650272at2759"/>
<evidence type="ECO:0000313" key="3">
    <source>
        <dbReference type="EMBL" id="CZT19353.1"/>
    </source>
</evidence>
<organism evidence="3 4">
    <name type="scientific">Ramularia collo-cygni</name>
    <dbReference type="NCBI Taxonomy" id="112498"/>
    <lineage>
        <taxon>Eukaryota</taxon>
        <taxon>Fungi</taxon>
        <taxon>Dikarya</taxon>
        <taxon>Ascomycota</taxon>
        <taxon>Pezizomycotina</taxon>
        <taxon>Dothideomycetes</taxon>
        <taxon>Dothideomycetidae</taxon>
        <taxon>Mycosphaerellales</taxon>
        <taxon>Mycosphaerellaceae</taxon>
        <taxon>Ramularia</taxon>
    </lineage>
</organism>
<reference evidence="3 4" key="1">
    <citation type="submission" date="2016-03" db="EMBL/GenBank/DDBJ databases">
        <authorList>
            <person name="Ploux O."/>
        </authorList>
    </citation>
    <scope>NUCLEOTIDE SEQUENCE [LARGE SCALE GENOMIC DNA]</scope>
    <source>
        <strain evidence="3 4">URUG2</strain>
    </source>
</reference>
<sequence length="117" mass="12813">MNAQAYYQQRDGSRAAPSQQQHVQSVNMASLMLRPGQQQVDAKIFTQHASLSQAASPTESKGSPDSSSSMDDQFSHWDLSFASMADGECLACGYRYGSVEELADHQRIDHGLADVIF</sequence>
<dbReference type="InterPro" id="IPR013087">
    <property type="entry name" value="Znf_C2H2_type"/>
</dbReference>